<keyword evidence="4" id="KW-0670">Pyruvate</keyword>
<name>A0A7W0HLC6_9BACT</name>
<protein>
    <submittedName>
        <fullName evidence="4">Thiosulfate/3-mercaptopyruvate sulfurtransferase</fullName>
        <ecNumber evidence="4">2.8.1.1</ecNumber>
        <ecNumber evidence="4">2.8.1.2</ecNumber>
    </submittedName>
</protein>
<dbReference type="InterPro" id="IPR036873">
    <property type="entry name" value="Rhodanese-like_dom_sf"/>
</dbReference>
<keyword evidence="1" id="KW-0677">Repeat</keyword>
<dbReference type="InterPro" id="IPR051126">
    <property type="entry name" value="Thiosulfate_sulfurtransferase"/>
</dbReference>
<dbReference type="PANTHER" id="PTHR43855:SF1">
    <property type="entry name" value="THIOSULFATE SULFURTRANSFERASE"/>
    <property type="match status" value="1"/>
</dbReference>
<organism evidence="4 5">
    <name type="scientific">Desulfosalsimonas propionicica</name>
    <dbReference type="NCBI Taxonomy" id="332175"/>
    <lineage>
        <taxon>Bacteria</taxon>
        <taxon>Pseudomonadati</taxon>
        <taxon>Thermodesulfobacteriota</taxon>
        <taxon>Desulfobacteria</taxon>
        <taxon>Desulfobacterales</taxon>
        <taxon>Desulfosalsimonadaceae</taxon>
        <taxon>Desulfosalsimonas</taxon>
    </lineage>
</organism>
<dbReference type="PANTHER" id="PTHR43855">
    <property type="entry name" value="THIOSULFATE SULFURTRANSFERASE"/>
    <property type="match status" value="1"/>
</dbReference>
<sequence>MKERFAFRHVIIAVILFLGVLWSFGSAAQDRADYPNKQFVADARWVKDHMEDKDVVVVDVRRDKYFDDRVIPGAIRMPWSEFRFNDIGNNLGSLFRGVEQAQQILGRHGIAPTDTVVLYDSVERDGGATASYVFWILDVMGHENKKILKRGIDAWADAGYETADQPRQPEPVTYQAASEQMRKHLLIDADFIYRRLGDFYYQIVDVRSREEYLGEKGSKGLDGTPLKLGHIPTAVNVNYQNAWTDPETKDIKSYTELQALYKGLDPAKGVIVYCASGRRSSFSYFVLRLMGFENVYTYEASWEEWGRPDRFLPVETAENELTGDFLPQPAKMTDSVQSTGGPDASRPKDGEPAGGYVSCGG</sequence>
<dbReference type="SUPFAM" id="SSF52821">
    <property type="entry name" value="Rhodanese/Cell cycle control phosphatase"/>
    <property type="match status" value="2"/>
</dbReference>
<reference evidence="4 5" key="1">
    <citation type="submission" date="2020-07" db="EMBL/GenBank/DDBJ databases">
        <title>Genomic Encyclopedia of Type Strains, Phase IV (KMG-IV): sequencing the most valuable type-strain genomes for metagenomic binning, comparative biology and taxonomic classification.</title>
        <authorList>
            <person name="Goeker M."/>
        </authorList>
    </citation>
    <scope>NUCLEOTIDE SEQUENCE [LARGE SCALE GENOMIC DNA]</scope>
    <source>
        <strain evidence="4 5">DSM 17721</strain>
    </source>
</reference>
<dbReference type="GO" id="GO:0016784">
    <property type="term" value="F:3-mercaptopyruvate sulfurtransferase activity"/>
    <property type="evidence" value="ECO:0007669"/>
    <property type="project" value="UniProtKB-EC"/>
</dbReference>
<dbReference type="CDD" id="cd01449">
    <property type="entry name" value="TST_Repeat_2"/>
    <property type="match status" value="1"/>
</dbReference>
<evidence type="ECO:0000259" key="3">
    <source>
        <dbReference type="PROSITE" id="PS50206"/>
    </source>
</evidence>
<feature type="region of interest" description="Disordered" evidence="2">
    <location>
        <begin position="322"/>
        <end position="361"/>
    </location>
</feature>
<accession>A0A7W0HLC6</accession>
<dbReference type="Proteomes" id="UP000525298">
    <property type="component" value="Unassembled WGS sequence"/>
</dbReference>
<dbReference type="Pfam" id="PF00581">
    <property type="entry name" value="Rhodanese"/>
    <property type="match status" value="2"/>
</dbReference>
<gene>
    <name evidence="4" type="ORF">HNR65_002494</name>
</gene>
<comment type="caution">
    <text evidence="4">The sequence shown here is derived from an EMBL/GenBank/DDBJ whole genome shotgun (WGS) entry which is preliminary data.</text>
</comment>
<dbReference type="EMBL" id="JACDUS010000007">
    <property type="protein sequence ID" value="MBA2882153.1"/>
    <property type="molecule type" value="Genomic_DNA"/>
</dbReference>
<dbReference type="EC" id="2.8.1.1" evidence="4"/>
<dbReference type="Gene3D" id="3.40.250.10">
    <property type="entry name" value="Rhodanese-like domain"/>
    <property type="match status" value="2"/>
</dbReference>
<dbReference type="GO" id="GO:0004792">
    <property type="term" value="F:thiosulfate-cyanide sulfurtransferase activity"/>
    <property type="evidence" value="ECO:0007669"/>
    <property type="project" value="UniProtKB-EC"/>
</dbReference>
<evidence type="ECO:0000313" key="5">
    <source>
        <dbReference type="Proteomes" id="UP000525298"/>
    </source>
</evidence>
<dbReference type="SMART" id="SM00450">
    <property type="entry name" value="RHOD"/>
    <property type="match status" value="2"/>
</dbReference>
<proteinExistence type="predicted"/>
<dbReference type="EC" id="2.8.1.2" evidence="4"/>
<evidence type="ECO:0000313" key="4">
    <source>
        <dbReference type="EMBL" id="MBA2882153.1"/>
    </source>
</evidence>
<dbReference type="RefSeq" id="WP_181551805.1">
    <property type="nucleotide sequence ID" value="NZ_JACDUS010000007.1"/>
</dbReference>
<keyword evidence="4" id="KW-0808">Transferase</keyword>
<feature type="domain" description="Rhodanese" evidence="3">
    <location>
        <begin position="201"/>
        <end position="311"/>
    </location>
</feature>
<feature type="domain" description="Rhodanese" evidence="3">
    <location>
        <begin position="51"/>
        <end position="164"/>
    </location>
</feature>
<dbReference type="PROSITE" id="PS50206">
    <property type="entry name" value="RHODANESE_3"/>
    <property type="match status" value="2"/>
</dbReference>
<evidence type="ECO:0000256" key="1">
    <source>
        <dbReference type="ARBA" id="ARBA00022737"/>
    </source>
</evidence>
<evidence type="ECO:0000256" key="2">
    <source>
        <dbReference type="SAM" id="MobiDB-lite"/>
    </source>
</evidence>
<dbReference type="AlphaFoldDB" id="A0A7W0HLC6"/>
<dbReference type="InterPro" id="IPR001763">
    <property type="entry name" value="Rhodanese-like_dom"/>
</dbReference>
<keyword evidence="5" id="KW-1185">Reference proteome</keyword>